<dbReference type="Pfam" id="PF02234">
    <property type="entry name" value="CDI"/>
    <property type="match status" value="1"/>
</dbReference>
<evidence type="ECO:0000256" key="1">
    <source>
        <dbReference type="ARBA" id="ARBA00004642"/>
    </source>
</evidence>
<comment type="similarity">
    <text evidence="2">Belongs to the CDI family. ICK/KRP subfamily.</text>
</comment>
<dbReference type="EMBL" id="JBFOLK010000008">
    <property type="protein sequence ID" value="KAL2490737.1"/>
    <property type="molecule type" value="Genomic_DNA"/>
</dbReference>
<dbReference type="InterPro" id="IPR003175">
    <property type="entry name" value="CDI_dom"/>
</dbReference>
<dbReference type="PANTHER" id="PTHR46776">
    <property type="entry name" value="CYCLIN-DEPENDENT KINASE INHIBITOR 4-RELATED"/>
    <property type="match status" value="1"/>
</dbReference>
<gene>
    <name evidence="7" type="ORF">Adt_26365</name>
</gene>
<evidence type="ECO:0000256" key="2">
    <source>
        <dbReference type="ARBA" id="ARBA00010274"/>
    </source>
</evidence>
<proteinExistence type="inferred from homology"/>
<organism evidence="7 8">
    <name type="scientific">Abeliophyllum distichum</name>
    <dbReference type="NCBI Taxonomy" id="126358"/>
    <lineage>
        <taxon>Eukaryota</taxon>
        <taxon>Viridiplantae</taxon>
        <taxon>Streptophyta</taxon>
        <taxon>Embryophyta</taxon>
        <taxon>Tracheophyta</taxon>
        <taxon>Spermatophyta</taxon>
        <taxon>Magnoliopsida</taxon>
        <taxon>eudicotyledons</taxon>
        <taxon>Gunneridae</taxon>
        <taxon>Pentapetalae</taxon>
        <taxon>asterids</taxon>
        <taxon>lamiids</taxon>
        <taxon>Lamiales</taxon>
        <taxon>Oleaceae</taxon>
        <taxon>Forsythieae</taxon>
        <taxon>Abeliophyllum</taxon>
    </lineage>
</organism>
<dbReference type="InterPro" id="IPR044898">
    <property type="entry name" value="CDI_dom_sf"/>
</dbReference>
<dbReference type="Proteomes" id="UP001604336">
    <property type="component" value="Unassembled WGS sequence"/>
</dbReference>
<evidence type="ECO:0000256" key="3">
    <source>
        <dbReference type="ARBA" id="ARBA00023013"/>
    </source>
</evidence>
<evidence type="ECO:0000256" key="5">
    <source>
        <dbReference type="SAM" id="MobiDB-lite"/>
    </source>
</evidence>
<feature type="region of interest" description="Disordered" evidence="5">
    <location>
        <begin position="22"/>
        <end position="44"/>
    </location>
</feature>
<feature type="domain" description="Cyclin-dependent kinase inhibitor" evidence="6">
    <location>
        <begin position="112"/>
        <end position="151"/>
    </location>
</feature>
<sequence>MSSSKKRKLYLYSELQNQYRGGDVNLPENSASHGAPGTSGCSKHCESSYVEKEKLDSRNRKVNVADLIFSRERWTSGKLEEVSMASSSKSKKKSSATVSAYPKISTMLRAPEVEEFFVAAEKYEQKRFAEKYNYDIAKDVPLEGRYKWVRLKP</sequence>
<dbReference type="InterPro" id="IPR044275">
    <property type="entry name" value="KRP"/>
</dbReference>
<keyword evidence="8" id="KW-1185">Reference proteome</keyword>
<dbReference type="Gene3D" id="4.10.365.10">
    <property type="entry name" value="p27"/>
    <property type="match status" value="1"/>
</dbReference>
<dbReference type="GO" id="GO:0005654">
    <property type="term" value="C:nucleoplasm"/>
    <property type="evidence" value="ECO:0007669"/>
    <property type="project" value="UniProtKB-SubCell"/>
</dbReference>
<dbReference type="AlphaFoldDB" id="A0ABD1RQP8"/>
<evidence type="ECO:0000256" key="4">
    <source>
        <dbReference type="ARBA" id="ARBA00023306"/>
    </source>
</evidence>
<name>A0ABD1RQP8_9LAMI</name>
<protein>
    <submittedName>
        <fullName evidence="7">Cyclin-dependent kinase inhibitor</fullName>
    </submittedName>
</protein>
<comment type="subcellular location">
    <subcellularLocation>
        <location evidence="1">Nucleus</location>
        <location evidence="1">Nucleoplasm</location>
    </subcellularLocation>
</comment>
<evidence type="ECO:0000313" key="8">
    <source>
        <dbReference type="Proteomes" id="UP001604336"/>
    </source>
</evidence>
<reference evidence="8" key="1">
    <citation type="submission" date="2024-07" db="EMBL/GenBank/DDBJ databases">
        <title>Two chromosome-level genome assemblies of Korean endemic species Abeliophyllum distichum and Forsythia ovata (Oleaceae).</title>
        <authorList>
            <person name="Jang H."/>
        </authorList>
    </citation>
    <scope>NUCLEOTIDE SEQUENCE [LARGE SCALE GENOMIC DNA]</scope>
</reference>
<evidence type="ECO:0000259" key="6">
    <source>
        <dbReference type="Pfam" id="PF02234"/>
    </source>
</evidence>
<comment type="caution">
    <text evidence="7">The sequence shown here is derived from an EMBL/GenBank/DDBJ whole genome shotgun (WGS) entry which is preliminary data.</text>
</comment>
<dbReference type="GO" id="GO:0004860">
    <property type="term" value="F:protein kinase inhibitor activity"/>
    <property type="evidence" value="ECO:0007669"/>
    <property type="project" value="UniProtKB-KW"/>
</dbReference>
<keyword evidence="4" id="KW-0131">Cell cycle</keyword>
<evidence type="ECO:0000313" key="7">
    <source>
        <dbReference type="EMBL" id="KAL2490737.1"/>
    </source>
</evidence>
<accession>A0ABD1RQP8</accession>
<keyword evidence="3 7" id="KW-0649">Protein kinase inhibitor</keyword>